<dbReference type="Proteomes" id="UP000644756">
    <property type="component" value="Unassembled WGS sequence"/>
</dbReference>
<evidence type="ECO:0000313" key="5">
    <source>
        <dbReference type="Proteomes" id="UP000644756"/>
    </source>
</evidence>
<dbReference type="PANTHER" id="PTHR43479">
    <property type="entry name" value="ACREF/ENVCD OPERON REPRESSOR-RELATED"/>
    <property type="match status" value="1"/>
</dbReference>
<comment type="caution">
    <text evidence="4">The sequence shown here is derived from an EMBL/GenBank/DDBJ whole genome shotgun (WGS) entry which is preliminary data.</text>
</comment>
<dbReference type="InterPro" id="IPR009057">
    <property type="entry name" value="Homeodomain-like_sf"/>
</dbReference>
<dbReference type="EMBL" id="BMGR01000001">
    <property type="protein sequence ID" value="GGF90821.1"/>
    <property type="molecule type" value="Genomic_DNA"/>
</dbReference>
<evidence type="ECO:0000259" key="3">
    <source>
        <dbReference type="PROSITE" id="PS50977"/>
    </source>
</evidence>
<evidence type="ECO:0000256" key="1">
    <source>
        <dbReference type="ARBA" id="ARBA00023125"/>
    </source>
</evidence>
<dbReference type="Pfam" id="PF14278">
    <property type="entry name" value="TetR_C_8"/>
    <property type="match status" value="1"/>
</dbReference>
<keyword evidence="5" id="KW-1185">Reference proteome</keyword>
<organism evidence="4 5">
    <name type="scientific">Paenibacillus abyssi</name>
    <dbReference type="NCBI Taxonomy" id="1340531"/>
    <lineage>
        <taxon>Bacteria</taxon>
        <taxon>Bacillati</taxon>
        <taxon>Bacillota</taxon>
        <taxon>Bacilli</taxon>
        <taxon>Bacillales</taxon>
        <taxon>Paenibacillaceae</taxon>
        <taxon>Paenibacillus</taxon>
    </lineage>
</organism>
<dbReference type="Gene3D" id="1.10.357.10">
    <property type="entry name" value="Tetracycline Repressor, domain 2"/>
    <property type="match status" value="1"/>
</dbReference>
<feature type="DNA-binding region" description="H-T-H motif" evidence="2">
    <location>
        <begin position="60"/>
        <end position="79"/>
    </location>
</feature>
<reference evidence="4" key="2">
    <citation type="submission" date="2020-09" db="EMBL/GenBank/DDBJ databases">
        <authorList>
            <person name="Sun Q."/>
            <person name="Zhou Y."/>
        </authorList>
    </citation>
    <scope>NUCLEOTIDE SEQUENCE</scope>
    <source>
        <strain evidence="4">CGMCC 1.12987</strain>
    </source>
</reference>
<dbReference type="PROSITE" id="PS50977">
    <property type="entry name" value="HTH_TETR_2"/>
    <property type="match status" value="1"/>
</dbReference>
<dbReference type="Pfam" id="PF00440">
    <property type="entry name" value="TetR_N"/>
    <property type="match status" value="1"/>
</dbReference>
<dbReference type="AlphaFoldDB" id="A0A917FLD1"/>
<sequence length="213" mass="24784">MVKRIRNVDISTELYKMLIISESLVTITMAKLDRRILKTQESLRKAVIELMTEKNFDDITIQDIADRANVNRGTIYLHFQDKYDLLDKLIEGHLNELGEMDKWACQMDWSEALIPYFEYFEKNYLFFSTMLASKEAKGAPSSFRTRLLAYFMEGFKGEIDKESERNTDLSEDVMLQYAGTAYVGVIEWWIRNGMPHPPQAMAKQVGALLERTL</sequence>
<dbReference type="PANTHER" id="PTHR43479:SF23">
    <property type="entry name" value="HTH TETR-TYPE DOMAIN-CONTAINING PROTEIN"/>
    <property type="match status" value="1"/>
</dbReference>
<dbReference type="InterPro" id="IPR050624">
    <property type="entry name" value="HTH-type_Tx_Regulator"/>
</dbReference>
<accession>A0A917FLD1</accession>
<gene>
    <name evidence="4" type="ORF">GCM10010916_05210</name>
</gene>
<dbReference type="PRINTS" id="PR00455">
    <property type="entry name" value="HTHTETR"/>
</dbReference>
<keyword evidence="1 2" id="KW-0238">DNA-binding</keyword>
<feature type="domain" description="HTH tetR-type" evidence="3">
    <location>
        <begin position="37"/>
        <end position="97"/>
    </location>
</feature>
<dbReference type="SUPFAM" id="SSF46689">
    <property type="entry name" value="Homeodomain-like"/>
    <property type="match status" value="1"/>
</dbReference>
<evidence type="ECO:0000256" key="2">
    <source>
        <dbReference type="PROSITE-ProRule" id="PRU00335"/>
    </source>
</evidence>
<dbReference type="InterPro" id="IPR039532">
    <property type="entry name" value="TetR_C_Firmicutes"/>
</dbReference>
<dbReference type="InterPro" id="IPR001647">
    <property type="entry name" value="HTH_TetR"/>
</dbReference>
<evidence type="ECO:0000313" key="4">
    <source>
        <dbReference type="EMBL" id="GGF90821.1"/>
    </source>
</evidence>
<proteinExistence type="predicted"/>
<dbReference type="GO" id="GO:0003677">
    <property type="term" value="F:DNA binding"/>
    <property type="evidence" value="ECO:0007669"/>
    <property type="project" value="UniProtKB-UniRule"/>
</dbReference>
<protein>
    <submittedName>
        <fullName evidence="4">TetR family transcriptional regulator</fullName>
    </submittedName>
</protein>
<reference evidence="4" key="1">
    <citation type="journal article" date="2014" name="Int. J. Syst. Evol. Microbiol.">
        <title>Complete genome sequence of Corynebacterium casei LMG S-19264T (=DSM 44701T), isolated from a smear-ripened cheese.</title>
        <authorList>
            <consortium name="US DOE Joint Genome Institute (JGI-PGF)"/>
            <person name="Walter F."/>
            <person name="Albersmeier A."/>
            <person name="Kalinowski J."/>
            <person name="Ruckert C."/>
        </authorList>
    </citation>
    <scope>NUCLEOTIDE SEQUENCE</scope>
    <source>
        <strain evidence="4">CGMCC 1.12987</strain>
    </source>
</reference>
<name>A0A917FLD1_9BACL</name>